<reference evidence="1 2" key="1">
    <citation type="submission" date="2020-08" db="EMBL/GenBank/DDBJ databases">
        <title>Genome sequence of Rhodobacteraceae bacterium Lw-13e.</title>
        <authorList>
            <person name="Poehlein A."/>
            <person name="Wolter L."/>
            <person name="Daniel R."/>
            <person name="Brinkhoff T."/>
        </authorList>
    </citation>
    <scope>NUCLEOTIDE SEQUENCE [LARGE SCALE GENOMIC DNA]</scope>
    <source>
        <strain evidence="1 2">Lw-13e</strain>
    </source>
</reference>
<sequence>MAFTQTQPRPAPRLRVSVTGLTLAGMLAILLIGAAFVPASDLPAGMEWRGNSGSLPALR</sequence>
<dbReference type="KEGG" id="palw:PSAL_008900"/>
<protein>
    <submittedName>
        <fullName evidence="1">Uncharacterized protein</fullName>
    </submittedName>
</protein>
<accession>A0A418SE79</accession>
<dbReference type="RefSeq" id="WP_119840065.1">
    <property type="nucleotide sequence ID" value="NZ_CP060436.1"/>
</dbReference>
<dbReference type="EMBL" id="CP060436">
    <property type="protein sequence ID" value="QPM89665.1"/>
    <property type="molecule type" value="Genomic_DNA"/>
</dbReference>
<dbReference type="AlphaFoldDB" id="A0A418SE79"/>
<evidence type="ECO:0000313" key="2">
    <source>
        <dbReference type="Proteomes" id="UP000283786"/>
    </source>
</evidence>
<evidence type="ECO:0000313" key="1">
    <source>
        <dbReference type="EMBL" id="QPM89665.1"/>
    </source>
</evidence>
<dbReference type="Proteomes" id="UP000283786">
    <property type="component" value="Chromosome"/>
</dbReference>
<keyword evidence="2" id="KW-1185">Reference proteome</keyword>
<name>A0A418SE79_9RHOB</name>
<organism evidence="1 2">
    <name type="scientific">Pseudooceanicola algae</name>
    <dbReference type="NCBI Taxonomy" id="1537215"/>
    <lineage>
        <taxon>Bacteria</taxon>
        <taxon>Pseudomonadati</taxon>
        <taxon>Pseudomonadota</taxon>
        <taxon>Alphaproteobacteria</taxon>
        <taxon>Rhodobacterales</taxon>
        <taxon>Paracoccaceae</taxon>
        <taxon>Pseudooceanicola</taxon>
    </lineage>
</organism>
<proteinExistence type="predicted"/>
<gene>
    <name evidence="1" type="ORF">PSAL_008900</name>
</gene>